<dbReference type="InterPro" id="IPR009003">
    <property type="entry name" value="Peptidase_S1_PA"/>
</dbReference>
<organism evidence="4 5">
    <name type="scientific">Helobdella robusta</name>
    <name type="common">Californian leech</name>
    <dbReference type="NCBI Taxonomy" id="6412"/>
    <lineage>
        <taxon>Eukaryota</taxon>
        <taxon>Metazoa</taxon>
        <taxon>Spiralia</taxon>
        <taxon>Lophotrochozoa</taxon>
        <taxon>Annelida</taxon>
        <taxon>Clitellata</taxon>
        <taxon>Hirudinea</taxon>
        <taxon>Rhynchobdellida</taxon>
        <taxon>Glossiphoniidae</taxon>
        <taxon>Helobdella</taxon>
    </lineage>
</organism>
<protein>
    <recommendedName>
        <fullName evidence="2">Peptidase S1 domain-containing protein</fullName>
    </recommendedName>
</protein>
<dbReference type="OrthoDB" id="6158450at2759"/>
<gene>
    <name evidence="4" type="primary">20216497</name>
    <name evidence="3" type="ORF">HELRODRAFT_85581</name>
</gene>
<dbReference type="Gene3D" id="2.40.10.10">
    <property type="entry name" value="Trypsin-like serine proteases"/>
    <property type="match status" value="1"/>
</dbReference>
<sequence>MNSSDVDIIVGTNKERDPDVRKLKVEAIRHFQYNDVTIENDLALLKLTEKLTFNSSVRPICISNRKILEVYDVCVVTGWGRTDPG</sequence>
<dbReference type="EMBL" id="AMQM01006407">
    <property type="status" value="NOT_ANNOTATED_CDS"/>
    <property type="molecule type" value="Genomic_DNA"/>
</dbReference>
<reference evidence="5" key="1">
    <citation type="submission" date="2012-12" db="EMBL/GenBank/DDBJ databases">
        <authorList>
            <person name="Hellsten U."/>
            <person name="Grimwood J."/>
            <person name="Chapman J.A."/>
            <person name="Shapiro H."/>
            <person name="Aerts A."/>
            <person name="Otillar R.P."/>
            <person name="Terry A.Y."/>
            <person name="Boore J.L."/>
            <person name="Simakov O."/>
            <person name="Marletaz F."/>
            <person name="Cho S.-J."/>
            <person name="Edsinger-Gonzales E."/>
            <person name="Havlak P."/>
            <person name="Kuo D.-H."/>
            <person name="Larsson T."/>
            <person name="Lv J."/>
            <person name="Arendt D."/>
            <person name="Savage R."/>
            <person name="Osoegawa K."/>
            <person name="de Jong P."/>
            <person name="Lindberg D.R."/>
            <person name="Seaver E.C."/>
            <person name="Weisblat D.A."/>
            <person name="Putnam N.H."/>
            <person name="Grigoriev I.V."/>
            <person name="Rokhsar D.S."/>
        </authorList>
    </citation>
    <scope>NUCLEOTIDE SEQUENCE</scope>
</reference>
<dbReference type="InterPro" id="IPR001254">
    <property type="entry name" value="Trypsin_dom"/>
</dbReference>
<dbReference type="CTD" id="20216497"/>
<dbReference type="KEGG" id="hro:HELRODRAFT_85581"/>
<dbReference type="RefSeq" id="XP_009024614.1">
    <property type="nucleotide sequence ID" value="XM_009026366.1"/>
</dbReference>
<evidence type="ECO:0000313" key="3">
    <source>
        <dbReference type="EMBL" id="ESN97233.1"/>
    </source>
</evidence>
<keyword evidence="1" id="KW-1015">Disulfide bond</keyword>
<dbReference type="Pfam" id="PF00089">
    <property type="entry name" value="Trypsin"/>
    <property type="match status" value="1"/>
</dbReference>
<dbReference type="PANTHER" id="PTHR24252:SF7">
    <property type="entry name" value="HYALIN"/>
    <property type="match status" value="1"/>
</dbReference>
<keyword evidence="5" id="KW-1185">Reference proteome</keyword>
<dbReference type="GeneID" id="20216497"/>
<dbReference type="AlphaFoldDB" id="T1G600"/>
<proteinExistence type="predicted"/>
<dbReference type="InterPro" id="IPR043504">
    <property type="entry name" value="Peptidase_S1_PA_chymotrypsin"/>
</dbReference>
<dbReference type="EMBL" id="KB097417">
    <property type="protein sequence ID" value="ESN97233.1"/>
    <property type="molecule type" value="Genomic_DNA"/>
</dbReference>
<accession>T1G600</accession>
<reference evidence="3 5" key="2">
    <citation type="journal article" date="2013" name="Nature">
        <title>Insights into bilaterian evolution from three spiralian genomes.</title>
        <authorList>
            <person name="Simakov O."/>
            <person name="Marletaz F."/>
            <person name="Cho S.J."/>
            <person name="Edsinger-Gonzales E."/>
            <person name="Havlak P."/>
            <person name="Hellsten U."/>
            <person name="Kuo D.H."/>
            <person name="Larsson T."/>
            <person name="Lv J."/>
            <person name="Arendt D."/>
            <person name="Savage R."/>
            <person name="Osoegawa K."/>
            <person name="de Jong P."/>
            <person name="Grimwood J."/>
            <person name="Chapman J.A."/>
            <person name="Shapiro H."/>
            <person name="Aerts A."/>
            <person name="Otillar R.P."/>
            <person name="Terry A.Y."/>
            <person name="Boore J.L."/>
            <person name="Grigoriev I.V."/>
            <person name="Lindberg D.R."/>
            <person name="Seaver E.C."/>
            <person name="Weisblat D.A."/>
            <person name="Putnam N.H."/>
            <person name="Rokhsar D.S."/>
        </authorList>
    </citation>
    <scope>NUCLEOTIDE SEQUENCE</scope>
</reference>
<dbReference type="EnsemblMetazoa" id="HelroT85581">
    <property type="protein sequence ID" value="HelroP85581"/>
    <property type="gene ID" value="HelroG85581"/>
</dbReference>
<evidence type="ECO:0000313" key="4">
    <source>
        <dbReference type="EnsemblMetazoa" id="HelroP85581"/>
    </source>
</evidence>
<evidence type="ECO:0000256" key="1">
    <source>
        <dbReference type="ARBA" id="ARBA00023157"/>
    </source>
</evidence>
<reference evidence="4" key="3">
    <citation type="submission" date="2015-06" db="UniProtKB">
        <authorList>
            <consortium name="EnsemblMetazoa"/>
        </authorList>
    </citation>
    <scope>IDENTIFICATION</scope>
</reference>
<dbReference type="GO" id="GO:0004252">
    <property type="term" value="F:serine-type endopeptidase activity"/>
    <property type="evidence" value="ECO:0007669"/>
    <property type="project" value="InterPro"/>
</dbReference>
<feature type="domain" description="Peptidase S1" evidence="2">
    <location>
        <begin position="4"/>
        <end position="83"/>
    </location>
</feature>
<dbReference type="HOGENOM" id="CLU_2515138_0_0_1"/>
<dbReference type="STRING" id="6412.T1G600"/>
<evidence type="ECO:0000259" key="2">
    <source>
        <dbReference type="Pfam" id="PF00089"/>
    </source>
</evidence>
<dbReference type="SUPFAM" id="SSF50494">
    <property type="entry name" value="Trypsin-like serine proteases"/>
    <property type="match status" value="1"/>
</dbReference>
<dbReference type="Proteomes" id="UP000015101">
    <property type="component" value="Unassembled WGS sequence"/>
</dbReference>
<dbReference type="GO" id="GO:0006508">
    <property type="term" value="P:proteolysis"/>
    <property type="evidence" value="ECO:0007669"/>
    <property type="project" value="InterPro"/>
</dbReference>
<name>T1G600_HELRO</name>
<evidence type="ECO:0000313" key="5">
    <source>
        <dbReference type="Proteomes" id="UP000015101"/>
    </source>
</evidence>
<dbReference type="InParanoid" id="T1G600"/>
<dbReference type="PANTHER" id="PTHR24252">
    <property type="entry name" value="ACROSIN-RELATED"/>
    <property type="match status" value="1"/>
</dbReference>